<protein>
    <submittedName>
        <fullName evidence="1">Phenolic acid decarboxylase padC</fullName>
    </submittedName>
</protein>
<dbReference type="Pfam" id="PF05870">
    <property type="entry name" value="PA_decarbox"/>
    <property type="match status" value="1"/>
</dbReference>
<dbReference type="PANTHER" id="PTHR40087:SF1">
    <property type="entry name" value="PHENOLIC ACID DECARBOXYLASE PADC"/>
    <property type="match status" value="1"/>
</dbReference>
<dbReference type="CDD" id="cd14241">
    <property type="entry name" value="PAD"/>
    <property type="match status" value="1"/>
</dbReference>
<comment type="caution">
    <text evidence="1">The sequence shown here is derived from an EMBL/GenBank/DDBJ whole genome shotgun (WGS) entry which is preliminary data.</text>
</comment>
<evidence type="ECO:0000313" key="1">
    <source>
        <dbReference type="EMBL" id="KKF34614.1"/>
    </source>
</evidence>
<dbReference type="STRING" id="65700.SY86_02770"/>
<dbReference type="InterPro" id="IPR008729">
    <property type="entry name" value="PA_de_COase"/>
</dbReference>
<dbReference type="Gene3D" id="2.40.128.20">
    <property type="match status" value="1"/>
</dbReference>
<dbReference type="GO" id="GO:0016831">
    <property type="term" value="F:carboxy-lyase activity"/>
    <property type="evidence" value="ECO:0007669"/>
    <property type="project" value="InterPro"/>
</dbReference>
<name>A0A0M2K6R0_9GAMM</name>
<sequence>MTDITQADHTLYLSEFIGTHFVYTYDNGWKYEWYARNDNTCDYRIHQGLVGGSWVTNQKMNAVQFAPGIYKVDWHEPTGTCVSLLFDLKRKLIHGTIFFPQWIAGEGQHPEKTICYQNEFIEDMHKFRDEGPAYPYVVIPEFARVTYMKNEGPDNDAVINMPPGQLPDDFFDGK</sequence>
<dbReference type="RefSeq" id="WP_016192641.1">
    <property type="nucleotide sequence ID" value="NZ_CP089932.1"/>
</dbReference>
<dbReference type="AlphaFoldDB" id="A0A0M2K6R0"/>
<keyword evidence="2" id="KW-1185">Reference proteome</keyword>
<dbReference type="PATRIC" id="fig|65700.7.peg.697"/>
<gene>
    <name evidence="1" type="ORF">SY86_02770</name>
</gene>
<evidence type="ECO:0000313" key="2">
    <source>
        <dbReference type="Proteomes" id="UP000033924"/>
    </source>
</evidence>
<dbReference type="SUPFAM" id="SSF50814">
    <property type="entry name" value="Lipocalins"/>
    <property type="match status" value="1"/>
</dbReference>
<proteinExistence type="predicted"/>
<accession>A0A0M2K6R0</accession>
<dbReference type="InterPro" id="IPR012674">
    <property type="entry name" value="Calycin"/>
</dbReference>
<dbReference type="PANTHER" id="PTHR40087">
    <property type="entry name" value="PHENOLIC ACID DECARBOXYLASE PADC"/>
    <property type="match status" value="1"/>
</dbReference>
<dbReference type="EMBL" id="JXNU01000003">
    <property type="protein sequence ID" value="KKF34614.1"/>
    <property type="molecule type" value="Genomic_DNA"/>
</dbReference>
<organism evidence="1 2">
    <name type="scientific">Erwinia tracheiphila</name>
    <dbReference type="NCBI Taxonomy" id="65700"/>
    <lineage>
        <taxon>Bacteria</taxon>
        <taxon>Pseudomonadati</taxon>
        <taxon>Pseudomonadota</taxon>
        <taxon>Gammaproteobacteria</taxon>
        <taxon>Enterobacterales</taxon>
        <taxon>Erwiniaceae</taxon>
        <taxon>Erwinia</taxon>
    </lineage>
</organism>
<reference evidence="1 2" key="1">
    <citation type="submission" date="2015-01" db="EMBL/GenBank/DDBJ databases">
        <title>Erwinia tracheiphila.</title>
        <authorList>
            <person name="Shapiro L.R."/>
        </authorList>
    </citation>
    <scope>NUCLEOTIDE SEQUENCE [LARGE SCALE GENOMIC DNA]</scope>
    <source>
        <strain evidence="1 2">BuffGH</strain>
    </source>
</reference>
<dbReference type="Proteomes" id="UP000033924">
    <property type="component" value="Unassembled WGS sequence"/>
</dbReference>